<dbReference type="InterPro" id="IPR046335">
    <property type="entry name" value="LacI/GalR-like_sensor"/>
</dbReference>
<dbReference type="SUPFAM" id="SSF47413">
    <property type="entry name" value="lambda repressor-like DNA-binding domains"/>
    <property type="match status" value="1"/>
</dbReference>
<dbReference type="SMART" id="SM00354">
    <property type="entry name" value="HTH_LACI"/>
    <property type="match status" value="1"/>
</dbReference>
<feature type="domain" description="HTH lacI-type" evidence="4">
    <location>
        <begin position="32"/>
        <end position="86"/>
    </location>
</feature>
<evidence type="ECO:0000256" key="3">
    <source>
        <dbReference type="ARBA" id="ARBA00023163"/>
    </source>
</evidence>
<dbReference type="Pfam" id="PF00356">
    <property type="entry name" value="LacI"/>
    <property type="match status" value="1"/>
</dbReference>
<proteinExistence type="predicted"/>
<dbReference type="InterPro" id="IPR028082">
    <property type="entry name" value="Peripla_BP_I"/>
</dbReference>
<gene>
    <name evidence="5" type="ORF">EBB54_06495</name>
</gene>
<evidence type="ECO:0000259" key="4">
    <source>
        <dbReference type="PROSITE" id="PS50932"/>
    </source>
</evidence>
<evidence type="ECO:0000313" key="6">
    <source>
        <dbReference type="Proteomes" id="UP000274920"/>
    </source>
</evidence>
<dbReference type="InterPro" id="IPR010982">
    <property type="entry name" value="Lambda_DNA-bd_dom_sf"/>
</dbReference>
<protein>
    <submittedName>
        <fullName evidence="5">LacI family transcriptional regulator</fullName>
    </submittedName>
</protein>
<dbReference type="EMBL" id="RHJS01000002">
    <property type="protein sequence ID" value="RRK31061.1"/>
    <property type="molecule type" value="Genomic_DNA"/>
</dbReference>
<dbReference type="Proteomes" id="UP000274920">
    <property type="component" value="Unassembled WGS sequence"/>
</dbReference>
<keyword evidence="1" id="KW-0805">Transcription regulation</keyword>
<dbReference type="Gene3D" id="3.40.50.2300">
    <property type="match status" value="2"/>
</dbReference>
<keyword evidence="6" id="KW-1185">Reference proteome</keyword>
<dbReference type="PROSITE" id="PS00356">
    <property type="entry name" value="HTH_LACI_1"/>
    <property type="match status" value="1"/>
</dbReference>
<dbReference type="PANTHER" id="PTHR30146">
    <property type="entry name" value="LACI-RELATED TRANSCRIPTIONAL REPRESSOR"/>
    <property type="match status" value="1"/>
</dbReference>
<evidence type="ECO:0000256" key="1">
    <source>
        <dbReference type="ARBA" id="ARBA00023015"/>
    </source>
</evidence>
<dbReference type="PROSITE" id="PS50932">
    <property type="entry name" value="HTH_LACI_2"/>
    <property type="match status" value="1"/>
</dbReference>
<keyword evidence="2" id="KW-0238">DNA-binding</keyword>
<dbReference type="Pfam" id="PF13377">
    <property type="entry name" value="Peripla_BP_3"/>
    <property type="match status" value="1"/>
</dbReference>
<dbReference type="CDD" id="cd06267">
    <property type="entry name" value="PBP1_LacI_sugar_binding-like"/>
    <property type="match status" value="1"/>
</dbReference>
<name>A0A3R8KYC4_9FIRM</name>
<comment type="caution">
    <text evidence="5">The sequence shown here is derived from an EMBL/GenBank/DDBJ whole genome shotgun (WGS) entry which is preliminary data.</text>
</comment>
<sequence>MEECRKTLCTFSGLAMVKKGIKVNEKGIILVAVIKDVAKLAGVSVGTVSKYLNTPELLREDKRAAVEDAIQKLNYKPNLFARNLRVQDSKTIAVIAQEIRNPFHAALFNTIRKEAMKYNYSVVLYSLNDINGNFDTLFETLPIHYFSGVISCYFHDMEQSIDFAKRHSKVPMVIMTNSERYFDEYDSEKIVHADFTQGIQKVCEYLISLGNTRIAYIGCRTKDQLRDPKLKGFMLTMEKHRLEPHSIVRLEKEYTMQTGYESAEQILRSGQLPDAILSDTDVMSIGVLNCLRNHGIQVPDDIMLASFDNIEQAEYCNPRLTTLNVPIEAMSVKAVELLVAQMENRECKNTGNAFELELIIRETTKNR</sequence>
<reference evidence="5" key="1">
    <citation type="submission" date="2018-10" db="EMBL/GenBank/DDBJ databases">
        <title>Schaedlerella arabinophila gen. nov. sp. nov., isolated from the mouse intestinal tract and comparative analysis with the genome of the closely related altered Schaedler flora strain ASF502.</title>
        <authorList>
            <person name="Miyake S."/>
            <person name="Soh M."/>
            <person name="Seedorf H."/>
        </authorList>
    </citation>
    <scope>NUCLEOTIDE SEQUENCE [LARGE SCALE GENOMIC DNA]</scope>
    <source>
        <strain evidence="5">DSM 106076</strain>
    </source>
</reference>
<accession>A0A3R8KYC4</accession>
<dbReference type="GO" id="GO:0000976">
    <property type="term" value="F:transcription cis-regulatory region binding"/>
    <property type="evidence" value="ECO:0007669"/>
    <property type="project" value="TreeGrafter"/>
</dbReference>
<dbReference type="PANTHER" id="PTHR30146:SF109">
    <property type="entry name" value="HTH-TYPE TRANSCRIPTIONAL REGULATOR GALS"/>
    <property type="match status" value="1"/>
</dbReference>
<dbReference type="GO" id="GO:0003700">
    <property type="term" value="F:DNA-binding transcription factor activity"/>
    <property type="evidence" value="ECO:0007669"/>
    <property type="project" value="TreeGrafter"/>
</dbReference>
<dbReference type="AlphaFoldDB" id="A0A3R8KYC4"/>
<keyword evidence="3" id="KW-0804">Transcription</keyword>
<dbReference type="InterPro" id="IPR000843">
    <property type="entry name" value="HTH_LacI"/>
</dbReference>
<dbReference type="SUPFAM" id="SSF53822">
    <property type="entry name" value="Periplasmic binding protein-like I"/>
    <property type="match status" value="1"/>
</dbReference>
<dbReference type="CDD" id="cd01392">
    <property type="entry name" value="HTH_LacI"/>
    <property type="match status" value="1"/>
</dbReference>
<dbReference type="Gene3D" id="1.10.260.40">
    <property type="entry name" value="lambda repressor-like DNA-binding domains"/>
    <property type="match status" value="1"/>
</dbReference>
<evidence type="ECO:0000313" key="5">
    <source>
        <dbReference type="EMBL" id="RRK31061.1"/>
    </source>
</evidence>
<evidence type="ECO:0000256" key="2">
    <source>
        <dbReference type="ARBA" id="ARBA00023125"/>
    </source>
</evidence>
<organism evidence="5 6">
    <name type="scientific">Schaedlerella arabinosiphila</name>
    <dbReference type="NCBI Taxonomy" id="2044587"/>
    <lineage>
        <taxon>Bacteria</taxon>
        <taxon>Bacillati</taxon>
        <taxon>Bacillota</taxon>
        <taxon>Clostridia</taxon>
        <taxon>Lachnospirales</taxon>
        <taxon>Lachnospiraceae</taxon>
        <taxon>Schaedlerella</taxon>
    </lineage>
</organism>